<dbReference type="OrthoDB" id="19657at2759"/>
<name>A0A5C3KN06_COPMA</name>
<evidence type="ECO:0000313" key="1">
    <source>
        <dbReference type="EMBL" id="TFK21839.1"/>
    </source>
</evidence>
<reference evidence="1 2" key="1">
    <citation type="journal article" date="2019" name="Nat. Ecol. Evol.">
        <title>Megaphylogeny resolves global patterns of mushroom evolution.</title>
        <authorList>
            <person name="Varga T."/>
            <person name="Krizsan K."/>
            <person name="Foldi C."/>
            <person name="Dima B."/>
            <person name="Sanchez-Garcia M."/>
            <person name="Sanchez-Ramirez S."/>
            <person name="Szollosi G.J."/>
            <person name="Szarkandi J.G."/>
            <person name="Papp V."/>
            <person name="Albert L."/>
            <person name="Andreopoulos W."/>
            <person name="Angelini C."/>
            <person name="Antonin V."/>
            <person name="Barry K.W."/>
            <person name="Bougher N.L."/>
            <person name="Buchanan P."/>
            <person name="Buyck B."/>
            <person name="Bense V."/>
            <person name="Catcheside P."/>
            <person name="Chovatia M."/>
            <person name="Cooper J."/>
            <person name="Damon W."/>
            <person name="Desjardin D."/>
            <person name="Finy P."/>
            <person name="Geml J."/>
            <person name="Haridas S."/>
            <person name="Hughes K."/>
            <person name="Justo A."/>
            <person name="Karasinski D."/>
            <person name="Kautmanova I."/>
            <person name="Kiss B."/>
            <person name="Kocsube S."/>
            <person name="Kotiranta H."/>
            <person name="LaButti K.M."/>
            <person name="Lechner B.E."/>
            <person name="Liimatainen K."/>
            <person name="Lipzen A."/>
            <person name="Lukacs Z."/>
            <person name="Mihaltcheva S."/>
            <person name="Morgado L.N."/>
            <person name="Niskanen T."/>
            <person name="Noordeloos M.E."/>
            <person name="Ohm R.A."/>
            <person name="Ortiz-Santana B."/>
            <person name="Ovrebo C."/>
            <person name="Racz N."/>
            <person name="Riley R."/>
            <person name="Savchenko A."/>
            <person name="Shiryaev A."/>
            <person name="Soop K."/>
            <person name="Spirin V."/>
            <person name="Szebenyi C."/>
            <person name="Tomsovsky M."/>
            <person name="Tulloss R.E."/>
            <person name="Uehling J."/>
            <person name="Grigoriev I.V."/>
            <person name="Vagvolgyi C."/>
            <person name="Papp T."/>
            <person name="Martin F.M."/>
            <person name="Miettinen O."/>
            <person name="Hibbett D.S."/>
            <person name="Nagy L.G."/>
        </authorList>
    </citation>
    <scope>NUCLEOTIDE SEQUENCE [LARGE SCALE GENOMIC DNA]</scope>
    <source>
        <strain evidence="1 2">CBS 121175</strain>
    </source>
</reference>
<accession>A0A5C3KN06</accession>
<dbReference type="Gene3D" id="3.40.50.1820">
    <property type="entry name" value="alpha/beta hydrolase"/>
    <property type="match status" value="1"/>
</dbReference>
<sequence>MPYVDLYSSDDYASIYYRTTSNYDNVGGFDPDKPTLMILHPLLLDSTWLDNQLGDPRLYLHYNIIAFDMRSMGQSNCKPSAKHDSWVDAADLGLCCLRLHLPPCHILALETISVNAALRFALLFPEMCLSIALCSTPLSVEPRQAYTILEDLVQSWAFAEDLETLENAMSGVVKLLFGQNCDPDFIDLIIAYWETTFPPSRRQCLIETVGVLLNRAPLEAEAYEQITQPVLIVQGERNESHPHKYSETFPKHLKNARNEPVLHPIKGAGSSFSIVPGSVSTANHALVKFLSRLPPSRSDIIPPNQSVYERMKQALDRLAFLVPGKENTWDLDPISPLSFSCLHGDVVKLQLDCLDNANFKRLRAFDPLGPDGRPIQSPKLRDEHWLKSCEDGISVAEYAHSDGVCDVQNN</sequence>
<keyword evidence="2" id="KW-1185">Reference proteome</keyword>
<dbReference type="InterPro" id="IPR029058">
    <property type="entry name" value="AB_hydrolase_fold"/>
</dbReference>
<keyword evidence="1" id="KW-0378">Hydrolase</keyword>
<dbReference type="Proteomes" id="UP000307440">
    <property type="component" value="Unassembled WGS sequence"/>
</dbReference>
<dbReference type="SUPFAM" id="SSF53474">
    <property type="entry name" value="alpha/beta-Hydrolases"/>
    <property type="match status" value="1"/>
</dbReference>
<evidence type="ECO:0000313" key="2">
    <source>
        <dbReference type="Proteomes" id="UP000307440"/>
    </source>
</evidence>
<protein>
    <submittedName>
        <fullName evidence="1">Alpha/beta-hydrolase</fullName>
    </submittedName>
</protein>
<gene>
    <name evidence="1" type="ORF">FA15DRAFT_63441</name>
</gene>
<dbReference type="AlphaFoldDB" id="A0A5C3KN06"/>
<proteinExistence type="predicted"/>
<organism evidence="1 2">
    <name type="scientific">Coprinopsis marcescibilis</name>
    <name type="common">Agaric fungus</name>
    <name type="synonym">Psathyrella marcescibilis</name>
    <dbReference type="NCBI Taxonomy" id="230819"/>
    <lineage>
        <taxon>Eukaryota</taxon>
        <taxon>Fungi</taxon>
        <taxon>Dikarya</taxon>
        <taxon>Basidiomycota</taxon>
        <taxon>Agaricomycotina</taxon>
        <taxon>Agaricomycetes</taxon>
        <taxon>Agaricomycetidae</taxon>
        <taxon>Agaricales</taxon>
        <taxon>Agaricineae</taxon>
        <taxon>Psathyrellaceae</taxon>
        <taxon>Coprinopsis</taxon>
    </lineage>
</organism>
<dbReference type="EMBL" id="ML210256">
    <property type="protein sequence ID" value="TFK21839.1"/>
    <property type="molecule type" value="Genomic_DNA"/>
</dbReference>
<dbReference type="GO" id="GO:0016787">
    <property type="term" value="F:hydrolase activity"/>
    <property type="evidence" value="ECO:0007669"/>
    <property type="project" value="UniProtKB-KW"/>
</dbReference>